<dbReference type="EMBL" id="JAPTMU010000008">
    <property type="protein sequence ID" value="KAJ4940022.1"/>
    <property type="molecule type" value="Genomic_DNA"/>
</dbReference>
<dbReference type="Proteomes" id="UP001219934">
    <property type="component" value="Unassembled WGS sequence"/>
</dbReference>
<accession>A0AAD6BAZ1</accession>
<keyword evidence="2" id="KW-1185">Reference proteome</keyword>
<proteinExistence type="predicted"/>
<comment type="caution">
    <text evidence="1">The sequence shown here is derived from an EMBL/GenBank/DDBJ whole genome shotgun (WGS) entry which is preliminary data.</text>
</comment>
<organism evidence="1 2">
    <name type="scientific">Pogonophryne albipinna</name>
    <dbReference type="NCBI Taxonomy" id="1090488"/>
    <lineage>
        <taxon>Eukaryota</taxon>
        <taxon>Metazoa</taxon>
        <taxon>Chordata</taxon>
        <taxon>Craniata</taxon>
        <taxon>Vertebrata</taxon>
        <taxon>Euteleostomi</taxon>
        <taxon>Actinopterygii</taxon>
        <taxon>Neopterygii</taxon>
        <taxon>Teleostei</taxon>
        <taxon>Neoteleostei</taxon>
        <taxon>Acanthomorphata</taxon>
        <taxon>Eupercaria</taxon>
        <taxon>Perciformes</taxon>
        <taxon>Notothenioidei</taxon>
        <taxon>Pogonophryne</taxon>
    </lineage>
</organism>
<sequence>MKKGSPVVLRFYFTSELLSFLHKWPECAATAYQSVKHPTRVFHVCQRQSAMEQGQSQTQVFSLWKICEAFQYCQCNIMLYYSSTHF</sequence>
<gene>
    <name evidence="1" type="ORF">JOQ06_029453</name>
</gene>
<reference evidence="1" key="1">
    <citation type="submission" date="2022-11" db="EMBL/GenBank/DDBJ databases">
        <title>Chromosome-level genome of Pogonophryne albipinna.</title>
        <authorList>
            <person name="Jo E."/>
        </authorList>
    </citation>
    <scope>NUCLEOTIDE SEQUENCE</scope>
    <source>
        <strain evidence="1">SGF0006</strain>
        <tissue evidence="1">Muscle</tissue>
    </source>
</reference>
<evidence type="ECO:0000313" key="2">
    <source>
        <dbReference type="Proteomes" id="UP001219934"/>
    </source>
</evidence>
<dbReference type="AlphaFoldDB" id="A0AAD6BAZ1"/>
<protein>
    <submittedName>
        <fullName evidence="1">Uncharacterized protein</fullName>
    </submittedName>
</protein>
<name>A0AAD6BAZ1_9TELE</name>
<evidence type="ECO:0000313" key="1">
    <source>
        <dbReference type="EMBL" id="KAJ4940022.1"/>
    </source>
</evidence>